<evidence type="ECO:0000256" key="3">
    <source>
        <dbReference type="ARBA" id="ARBA00022845"/>
    </source>
</evidence>
<dbReference type="PANTHER" id="PTHR39190">
    <property type="entry name" value="FLAGELLAR ASSEMBLY FACTOR FLIW"/>
    <property type="match status" value="1"/>
</dbReference>
<dbReference type="Pfam" id="PF02623">
    <property type="entry name" value="FliW"/>
    <property type="match status" value="1"/>
</dbReference>
<reference evidence="5 6" key="1">
    <citation type="submission" date="2023-07" db="EMBL/GenBank/DDBJ databases">
        <title>Genomic Encyclopedia of Type Strains, Phase IV (KMG-IV): sequencing the most valuable type-strain genomes for metagenomic binning, comparative biology and taxonomic classification.</title>
        <authorList>
            <person name="Goeker M."/>
        </authorList>
    </citation>
    <scope>NUCLEOTIDE SEQUENCE [LARGE SCALE GENOMIC DNA]</scope>
    <source>
        <strain evidence="5 6">DSM 19092</strain>
    </source>
</reference>
<accession>A0ABT9VME2</accession>
<dbReference type="NCBIfam" id="NF009793">
    <property type="entry name" value="PRK13285.1-1"/>
    <property type="match status" value="1"/>
</dbReference>
<dbReference type="HAMAP" id="MF_01185">
    <property type="entry name" value="FliW"/>
    <property type="match status" value="1"/>
</dbReference>
<evidence type="ECO:0000256" key="1">
    <source>
        <dbReference type="ARBA" id="ARBA00022490"/>
    </source>
</evidence>
<protein>
    <recommendedName>
        <fullName evidence="4">Flagellar assembly factor FliW</fullName>
    </recommendedName>
</protein>
<dbReference type="PANTHER" id="PTHR39190:SF1">
    <property type="entry name" value="FLAGELLAR ASSEMBLY FACTOR FLIW"/>
    <property type="match status" value="1"/>
</dbReference>
<dbReference type="RefSeq" id="WP_419151501.1">
    <property type="nucleotide sequence ID" value="NZ_JAUSTR010000002.1"/>
</dbReference>
<name>A0ABT9VME2_9BACI</name>
<comment type="function">
    <text evidence="4">Acts as an anti-CsrA protein, binds CsrA and prevents it from repressing translation of its target genes, one of which is flagellin. Binds to flagellin and participates in the assembly of the flagellum.</text>
</comment>
<dbReference type="EMBL" id="JAUSTR010000002">
    <property type="protein sequence ID" value="MDQ0161925.1"/>
    <property type="molecule type" value="Genomic_DNA"/>
</dbReference>
<comment type="subunit">
    <text evidence="4">Interacts with translational regulator CsrA and flagellin(s).</text>
</comment>
<keyword evidence="4" id="KW-0143">Chaperone</keyword>
<keyword evidence="1 4" id="KW-0963">Cytoplasm</keyword>
<keyword evidence="6" id="KW-1185">Reference proteome</keyword>
<dbReference type="InterPro" id="IPR024046">
    <property type="entry name" value="Flagellar_assmbl_FliW_dom_sf"/>
</dbReference>
<dbReference type="InterPro" id="IPR003775">
    <property type="entry name" value="Flagellar_assembly_factor_FliW"/>
</dbReference>
<evidence type="ECO:0000313" key="5">
    <source>
        <dbReference type="EMBL" id="MDQ0161925.1"/>
    </source>
</evidence>
<comment type="caution">
    <text evidence="5">The sequence shown here is derived from an EMBL/GenBank/DDBJ whole genome shotgun (WGS) entry which is preliminary data.</text>
</comment>
<evidence type="ECO:0000256" key="4">
    <source>
        <dbReference type="HAMAP-Rule" id="MF_01185"/>
    </source>
</evidence>
<dbReference type="Proteomes" id="UP001225646">
    <property type="component" value="Unassembled WGS sequence"/>
</dbReference>
<dbReference type="SUPFAM" id="SSF141457">
    <property type="entry name" value="BH3618-like"/>
    <property type="match status" value="1"/>
</dbReference>
<gene>
    <name evidence="4" type="primary">fliW</name>
    <name evidence="5" type="ORF">J2S06_000999</name>
</gene>
<proteinExistence type="inferred from homology"/>
<keyword evidence="5" id="KW-0966">Cell projection</keyword>
<comment type="similarity">
    <text evidence="4">Belongs to the FliW family.</text>
</comment>
<keyword evidence="5" id="KW-0969">Cilium</keyword>
<keyword evidence="2 4" id="KW-1005">Bacterial flagellum biogenesis</keyword>
<sequence>MKLRTKYHGEIKIEKEEILKFPYGIPGFSDEKQFVILSFNQDAPFFILQSVQTEQLAFVITIPFLFFPNYEFDLDDNTIQQLKIEKKQDVQVYSILTVQNPFEKTTANLQAPVVINRKEMLGKQVILTNTTYQTKHLLTKKVKEEV</sequence>
<dbReference type="Gene3D" id="2.30.290.10">
    <property type="entry name" value="BH3618-like"/>
    <property type="match status" value="1"/>
</dbReference>
<keyword evidence="3 4" id="KW-0810">Translation regulation</keyword>
<evidence type="ECO:0000256" key="2">
    <source>
        <dbReference type="ARBA" id="ARBA00022795"/>
    </source>
</evidence>
<organism evidence="5 6">
    <name type="scientific">Aeribacillus alveayuensis</name>
    <dbReference type="NCBI Taxonomy" id="279215"/>
    <lineage>
        <taxon>Bacteria</taxon>
        <taxon>Bacillati</taxon>
        <taxon>Bacillota</taxon>
        <taxon>Bacilli</taxon>
        <taxon>Bacillales</taxon>
        <taxon>Bacillaceae</taxon>
        <taxon>Aeribacillus</taxon>
    </lineage>
</organism>
<keyword evidence="5" id="KW-0282">Flagellum</keyword>
<evidence type="ECO:0000313" key="6">
    <source>
        <dbReference type="Proteomes" id="UP001225646"/>
    </source>
</evidence>
<comment type="subcellular location">
    <subcellularLocation>
        <location evidence="4">Cytoplasm</location>
    </subcellularLocation>
</comment>